<name>A0ABX8APN8_9HYPH</name>
<dbReference type="Proteomes" id="UP000680706">
    <property type="component" value="Chromosome"/>
</dbReference>
<dbReference type="PIRSF" id="PIRSF015736">
    <property type="entry name" value="MI"/>
    <property type="match status" value="1"/>
</dbReference>
<evidence type="ECO:0000313" key="2">
    <source>
        <dbReference type="Proteomes" id="UP000680706"/>
    </source>
</evidence>
<dbReference type="Gene3D" id="3.40.50.12500">
    <property type="match status" value="1"/>
</dbReference>
<gene>
    <name evidence="1" type="ORF">KGB56_03590</name>
</gene>
<dbReference type="EMBL" id="CP074126">
    <property type="protein sequence ID" value="QUS56533.1"/>
    <property type="molecule type" value="Genomic_DNA"/>
</dbReference>
<dbReference type="RefSeq" id="WP_075699680.1">
    <property type="nucleotide sequence ID" value="NZ_CP074126.1"/>
</dbReference>
<dbReference type="PANTHER" id="PTHR40267">
    <property type="entry name" value="BLR3294 PROTEIN"/>
    <property type="match status" value="1"/>
</dbReference>
<accession>A0ABX8APN8</accession>
<evidence type="ECO:0000313" key="1">
    <source>
        <dbReference type="EMBL" id="QUS56533.1"/>
    </source>
</evidence>
<dbReference type="PANTHER" id="PTHR40267:SF1">
    <property type="entry name" value="BLR3294 PROTEIN"/>
    <property type="match status" value="1"/>
</dbReference>
<dbReference type="InterPro" id="IPR053714">
    <property type="entry name" value="Iso_Racemase_Enz_sf"/>
</dbReference>
<reference evidence="1 2" key="1">
    <citation type="journal article" date="2021" name="Angew. Chem. Int. Ed. Engl.">
        <title>A novel family of nonribosomal peptides modulate collective behavior in Pseudovibrio bacteria isolated from marine sponges.</title>
        <authorList>
            <person name="Ioca L.P."/>
            <person name="Dai Y."/>
            <person name="Kunakom S."/>
            <person name="Diaz-Espinosa J."/>
            <person name="Krunic A."/>
            <person name="Crnkovic C.M."/>
            <person name="Orjala J."/>
            <person name="Sanchez L.M."/>
            <person name="Ferreira A.G."/>
            <person name="Berlinck R.G.S."/>
            <person name="Eustaquio A.S."/>
        </authorList>
    </citation>
    <scope>NUCLEOTIDE SEQUENCE [LARGE SCALE GENOMIC DNA]</scope>
    <source>
        <strain evidence="1 2">Ab134</strain>
    </source>
</reference>
<proteinExistence type="predicted"/>
<keyword evidence="2" id="KW-1185">Reference proteome</keyword>
<organism evidence="1 2">
    <name type="scientific">Pseudovibrio brasiliensis</name>
    <dbReference type="NCBI Taxonomy" id="1898042"/>
    <lineage>
        <taxon>Bacteria</taxon>
        <taxon>Pseudomonadati</taxon>
        <taxon>Pseudomonadota</taxon>
        <taxon>Alphaproteobacteria</taxon>
        <taxon>Hyphomicrobiales</taxon>
        <taxon>Stappiaceae</taxon>
        <taxon>Pseudovibrio</taxon>
    </lineage>
</organism>
<dbReference type="InterPro" id="IPR026286">
    <property type="entry name" value="MaiA/AMDase"/>
</dbReference>
<protein>
    <submittedName>
        <fullName evidence="1">Arylmalonate decarboxylase</fullName>
    </submittedName>
</protein>
<sequence length="254" mass="27624">MDGAIVEALAHEIVELDEGAHPRGKVGFMLLATEQTIQDDMMRLRPDGVGFHFARVPIPDDISVDSLTDLGQDLSMAASTLLPDGSLNVVSYACTSGSLVLGEENVNRELQLGVPNAKPTSLITAVISALNHLRVKKLAVVTPYLDEINAQEKVYLEDVGFEVSSIKGLGLRKDSEMVRVPTQFIREFARRNDHEDAEAIFISCGALRSLDCVQALEDELGKPVICSNQALYWHVLDLLGIRARISGCGKLLDG</sequence>
<dbReference type="Pfam" id="PF17645">
    <property type="entry name" value="Amdase"/>
    <property type="match status" value="1"/>
</dbReference>